<proteinExistence type="predicted"/>
<feature type="region of interest" description="Disordered" evidence="1">
    <location>
        <begin position="1"/>
        <end position="51"/>
    </location>
</feature>
<gene>
    <name evidence="2" type="ORF">DPMN_056142</name>
</gene>
<reference evidence="2" key="2">
    <citation type="submission" date="2020-11" db="EMBL/GenBank/DDBJ databases">
        <authorList>
            <person name="McCartney M.A."/>
            <person name="Auch B."/>
            <person name="Kono T."/>
            <person name="Mallez S."/>
            <person name="Becker A."/>
            <person name="Gohl D.M."/>
            <person name="Silverstein K.A.T."/>
            <person name="Koren S."/>
            <person name="Bechman K.B."/>
            <person name="Herman A."/>
            <person name="Abrahante J.E."/>
            <person name="Garbe J."/>
        </authorList>
    </citation>
    <scope>NUCLEOTIDE SEQUENCE</scope>
    <source>
        <strain evidence="2">Duluth1</strain>
        <tissue evidence="2">Whole animal</tissue>
    </source>
</reference>
<evidence type="ECO:0000313" key="3">
    <source>
        <dbReference type="Proteomes" id="UP000828390"/>
    </source>
</evidence>
<protein>
    <submittedName>
        <fullName evidence="2">Uncharacterized protein</fullName>
    </submittedName>
</protein>
<comment type="caution">
    <text evidence="2">The sequence shown here is derived from an EMBL/GenBank/DDBJ whole genome shotgun (WGS) entry which is preliminary data.</text>
</comment>
<organism evidence="2 3">
    <name type="scientific">Dreissena polymorpha</name>
    <name type="common">Zebra mussel</name>
    <name type="synonym">Mytilus polymorpha</name>
    <dbReference type="NCBI Taxonomy" id="45954"/>
    <lineage>
        <taxon>Eukaryota</taxon>
        <taxon>Metazoa</taxon>
        <taxon>Spiralia</taxon>
        <taxon>Lophotrochozoa</taxon>
        <taxon>Mollusca</taxon>
        <taxon>Bivalvia</taxon>
        <taxon>Autobranchia</taxon>
        <taxon>Heteroconchia</taxon>
        <taxon>Euheterodonta</taxon>
        <taxon>Imparidentia</taxon>
        <taxon>Neoheterodontei</taxon>
        <taxon>Myida</taxon>
        <taxon>Dreissenoidea</taxon>
        <taxon>Dreissenidae</taxon>
        <taxon>Dreissena</taxon>
    </lineage>
</organism>
<dbReference type="AlphaFoldDB" id="A0A9D4CTW7"/>
<evidence type="ECO:0000313" key="2">
    <source>
        <dbReference type="EMBL" id="KAH3730161.1"/>
    </source>
</evidence>
<dbReference type="Proteomes" id="UP000828390">
    <property type="component" value="Unassembled WGS sequence"/>
</dbReference>
<evidence type="ECO:0000256" key="1">
    <source>
        <dbReference type="SAM" id="MobiDB-lite"/>
    </source>
</evidence>
<reference evidence="2" key="1">
    <citation type="journal article" date="2019" name="bioRxiv">
        <title>The Genome of the Zebra Mussel, Dreissena polymorpha: A Resource for Invasive Species Research.</title>
        <authorList>
            <person name="McCartney M.A."/>
            <person name="Auch B."/>
            <person name="Kono T."/>
            <person name="Mallez S."/>
            <person name="Zhang Y."/>
            <person name="Obille A."/>
            <person name="Becker A."/>
            <person name="Abrahante J.E."/>
            <person name="Garbe J."/>
            <person name="Badalamenti J.P."/>
            <person name="Herman A."/>
            <person name="Mangelson H."/>
            <person name="Liachko I."/>
            <person name="Sullivan S."/>
            <person name="Sone E.D."/>
            <person name="Koren S."/>
            <person name="Silverstein K.A.T."/>
            <person name="Beckman K.B."/>
            <person name="Gohl D.M."/>
        </authorList>
    </citation>
    <scope>NUCLEOTIDE SEQUENCE</scope>
    <source>
        <strain evidence="2">Duluth1</strain>
        <tissue evidence="2">Whole animal</tissue>
    </source>
</reference>
<keyword evidence="3" id="KW-1185">Reference proteome</keyword>
<accession>A0A9D4CTW7</accession>
<dbReference type="EMBL" id="JAIWYP010000012">
    <property type="protein sequence ID" value="KAH3730161.1"/>
    <property type="molecule type" value="Genomic_DNA"/>
</dbReference>
<feature type="compositionally biased region" description="Basic and acidic residues" evidence="1">
    <location>
        <begin position="11"/>
        <end position="22"/>
    </location>
</feature>
<sequence>MAEAEQILIDRPMRRVSNDPKDPPALTPSMILLMRSNACLPRGKSKKEDSS</sequence>
<name>A0A9D4CTW7_DREPO</name>